<feature type="transmembrane region" description="Helical" evidence="1">
    <location>
        <begin position="203"/>
        <end position="225"/>
    </location>
</feature>
<organism evidence="2 3">
    <name type="scientific">Hyalella azteca</name>
    <name type="common">Amphipod</name>
    <dbReference type="NCBI Taxonomy" id="294128"/>
    <lineage>
        <taxon>Eukaryota</taxon>
        <taxon>Metazoa</taxon>
        <taxon>Ecdysozoa</taxon>
        <taxon>Arthropoda</taxon>
        <taxon>Crustacea</taxon>
        <taxon>Multicrustacea</taxon>
        <taxon>Malacostraca</taxon>
        <taxon>Eumalacostraca</taxon>
        <taxon>Peracarida</taxon>
        <taxon>Amphipoda</taxon>
        <taxon>Senticaudata</taxon>
        <taxon>Talitrida</taxon>
        <taxon>Talitroidea</taxon>
        <taxon>Hyalellidae</taxon>
        <taxon>Hyalella</taxon>
    </lineage>
</organism>
<keyword evidence="1" id="KW-1133">Transmembrane helix</keyword>
<feature type="transmembrane region" description="Helical" evidence="1">
    <location>
        <begin position="142"/>
        <end position="162"/>
    </location>
</feature>
<evidence type="ECO:0000313" key="2">
    <source>
        <dbReference type="Proteomes" id="UP000694843"/>
    </source>
</evidence>
<reference evidence="3" key="1">
    <citation type="submission" date="2025-08" db="UniProtKB">
        <authorList>
            <consortium name="RefSeq"/>
        </authorList>
    </citation>
    <scope>IDENTIFICATION</scope>
    <source>
        <tissue evidence="3">Whole organism</tissue>
    </source>
</reference>
<evidence type="ECO:0000313" key="3">
    <source>
        <dbReference type="RefSeq" id="XP_047737597.1"/>
    </source>
</evidence>
<proteinExistence type="predicted"/>
<evidence type="ECO:0000256" key="1">
    <source>
        <dbReference type="SAM" id="Phobius"/>
    </source>
</evidence>
<keyword evidence="1" id="KW-0812">Transmembrane</keyword>
<keyword evidence="1" id="KW-0472">Membrane</keyword>
<keyword evidence="2" id="KW-1185">Reference proteome</keyword>
<dbReference type="AlphaFoldDB" id="A0A979FLJ2"/>
<dbReference type="OrthoDB" id="10614250at2759"/>
<feature type="transmembrane region" description="Helical" evidence="1">
    <location>
        <begin position="168"/>
        <end position="191"/>
    </location>
</feature>
<dbReference type="RefSeq" id="XP_047737597.1">
    <property type="nucleotide sequence ID" value="XM_047881641.1"/>
</dbReference>
<protein>
    <submittedName>
        <fullName evidence="3">Uncharacterized protein LOC108672426 isoform X1</fullName>
    </submittedName>
</protein>
<feature type="transmembrane region" description="Helical" evidence="1">
    <location>
        <begin position="245"/>
        <end position="273"/>
    </location>
</feature>
<dbReference type="KEGG" id="hazt:108672426"/>
<sequence>MHKQGLNREPSASASTISRSLSFQAQNVPNFQTLCTSSTPTTLKNVLAMPQAPHLTVRSLRVPPRTHSLRISRRRSTRVYRRESLSGNSQSCEDNRENFSLPDVPEVEPEEVDVIEFIDGKRPRNSEPEPMTLPHCKLARELCLTCLIASVLLFLCQLVAAGCLCNPLMVLAGLWVAALLLCKGVIGLRVISAPSRAMLMGDVVMSVLGAVVAVMAAAYLVSGHITVSCGSSLHRPDQGTAIRMYILEFTAIVASIPCIAGAVASFIAAALSAQAARVRKTRLDAPVVLFLRSWPQGNEISSPSGRTNVLVNSTDEEIGGQITRDSLAHTAGCEGTGRASTPPPNYSQVACESFA</sequence>
<gene>
    <name evidence="3" type="primary">LOC108672426</name>
</gene>
<accession>A0A979FLJ2</accession>
<dbReference type="GeneID" id="108672426"/>
<name>A0A979FLJ2_HYAAZ</name>
<dbReference type="Proteomes" id="UP000694843">
    <property type="component" value="Unplaced"/>
</dbReference>